<gene>
    <name evidence="1" type="ORF">H8S75_16415</name>
</gene>
<evidence type="ECO:0000313" key="1">
    <source>
        <dbReference type="EMBL" id="MBC5709544.1"/>
    </source>
</evidence>
<comment type="caution">
    <text evidence="1">The sequence shown here is derived from an EMBL/GenBank/DDBJ whole genome shotgun (WGS) entry which is preliminary data.</text>
</comment>
<organism evidence="1 2">
    <name type="scientific">Hungatella hominis</name>
    <dbReference type="NCBI Taxonomy" id="2763050"/>
    <lineage>
        <taxon>Bacteria</taxon>
        <taxon>Bacillati</taxon>
        <taxon>Bacillota</taxon>
        <taxon>Clostridia</taxon>
        <taxon>Lachnospirales</taxon>
        <taxon>Lachnospiraceae</taxon>
        <taxon>Hungatella</taxon>
    </lineage>
</organism>
<dbReference type="RefSeq" id="WP_187022726.1">
    <property type="nucleotide sequence ID" value="NZ_JACOPB010000007.1"/>
</dbReference>
<keyword evidence="2" id="KW-1185">Reference proteome</keyword>
<proteinExistence type="predicted"/>
<accession>A0ABR7H8P8</accession>
<sequence length="49" mass="5272">MGLPGVGAEAVIEEIDIPFLPGRAPGRNDDNKEAAALFQAAASLNYWEW</sequence>
<name>A0ABR7H8P8_9FIRM</name>
<evidence type="ECO:0000313" key="2">
    <source>
        <dbReference type="Proteomes" id="UP000634672"/>
    </source>
</evidence>
<dbReference type="Proteomes" id="UP000634672">
    <property type="component" value="Unassembled WGS sequence"/>
</dbReference>
<reference evidence="1 2" key="1">
    <citation type="submission" date="2020-08" db="EMBL/GenBank/DDBJ databases">
        <title>Genome public.</title>
        <authorList>
            <person name="Liu C."/>
            <person name="Sun Q."/>
        </authorList>
    </citation>
    <scope>NUCLEOTIDE SEQUENCE [LARGE SCALE GENOMIC DNA]</scope>
    <source>
        <strain evidence="1 2">NSJ-66</strain>
    </source>
</reference>
<protein>
    <submittedName>
        <fullName evidence="1">Uncharacterized protein</fullName>
    </submittedName>
</protein>
<dbReference type="EMBL" id="JACOPB010000007">
    <property type="protein sequence ID" value="MBC5709544.1"/>
    <property type="molecule type" value="Genomic_DNA"/>
</dbReference>